<sequence length="95" mass="10395">MRLSQVAAIMNARPLGPISADPADPLVLTPATLLTQKIAKRNEWPLALVTKAFPSKDGRVRSVEVKISRGDGAKLFLRPITDLVLLLSDEDYKSK</sequence>
<protein>
    <submittedName>
        <fullName evidence="1">Uncharacterized protein</fullName>
    </submittedName>
</protein>
<name>A0ACB9W1U6_CHAAC</name>
<reference evidence="1" key="1">
    <citation type="submission" date="2022-05" db="EMBL/GenBank/DDBJ databases">
        <title>Chromosome-level genome of Chaenocephalus aceratus.</title>
        <authorList>
            <person name="Park H."/>
        </authorList>
    </citation>
    <scope>NUCLEOTIDE SEQUENCE</scope>
    <source>
        <strain evidence="1">KU_202001</strain>
    </source>
</reference>
<comment type="caution">
    <text evidence="1">The sequence shown here is derived from an EMBL/GenBank/DDBJ whole genome shotgun (WGS) entry which is preliminary data.</text>
</comment>
<dbReference type="EMBL" id="CM043804">
    <property type="protein sequence ID" value="KAI4806368.1"/>
    <property type="molecule type" value="Genomic_DNA"/>
</dbReference>
<proteinExistence type="predicted"/>
<organism evidence="1 2">
    <name type="scientific">Chaenocephalus aceratus</name>
    <name type="common">Blackfin icefish</name>
    <name type="synonym">Chaenichthys aceratus</name>
    <dbReference type="NCBI Taxonomy" id="36190"/>
    <lineage>
        <taxon>Eukaryota</taxon>
        <taxon>Metazoa</taxon>
        <taxon>Chordata</taxon>
        <taxon>Craniata</taxon>
        <taxon>Vertebrata</taxon>
        <taxon>Euteleostomi</taxon>
        <taxon>Actinopterygii</taxon>
        <taxon>Neopterygii</taxon>
        <taxon>Teleostei</taxon>
        <taxon>Neoteleostei</taxon>
        <taxon>Acanthomorphata</taxon>
        <taxon>Eupercaria</taxon>
        <taxon>Perciformes</taxon>
        <taxon>Notothenioidei</taxon>
        <taxon>Channichthyidae</taxon>
        <taxon>Chaenocephalus</taxon>
    </lineage>
</organism>
<evidence type="ECO:0000313" key="2">
    <source>
        <dbReference type="Proteomes" id="UP001057452"/>
    </source>
</evidence>
<gene>
    <name evidence="1" type="ORF">KUCAC02_017196</name>
</gene>
<dbReference type="Proteomes" id="UP001057452">
    <property type="component" value="Chromosome 20"/>
</dbReference>
<evidence type="ECO:0000313" key="1">
    <source>
        <dbReference type="EMBL" id="KAI4806368.1"/>
    </source>
</evidence>
<keyword evidence="2" id="KW-1185">Reference proteome</keyword>
<accession>A0ACB9W1U6</accession>